<keyword evidence="2" id="KW-1185">Reference proteome</keyword>
<sequence length="60" mass="6699">MIDSAVLKIADLLRESKFCFYTSLVTESLVDKQSQFKPNSPTISYPTLGLSIVVLSKFDI</sequence>
<evidence type="ECO:0000313" key="1">
    <source>
        <dbReference type="EMBL" id="RNA08995.1"/>
    </source>
</evidence>
<protein>
    <submittedName>
        <fullName evidence="1">Uncharacterized protein</fullName>
    </submittedName>
</protein>
<dbReference type="AlphaFoldDB" id="A0A3M7QDH9"/>
<gene>
    <name evidence="1" type="ORF">BpHYR1_041969</name>
</gene>
<reference evidence="1 2" key="1">
    <citation type="journal article" date="2018" name="Sci. Rep.">
        <title>Genomic signatures of local adaptation to the degree of environmental predictability in rotifers.</title>
        <authorList>
            <person name="Franch-Gras L."/>
            <person name="Hahn C."/>
            <person name="Garcia-Roger E.M."/>
            <person name="Carmona M.J."/>
            <person name="Serra M."/>
            <person name="Gomez A."/>
        </authorList>
    </citation>
    <scope>NUCLEOTIDE SEQUENCE [LARGE SCALE GENOMIC DNA]</scope>
    <source>
        <strain evidence="1">HYR1</strain>
    </source>
</reference>
<dbReference type="Proteomes" id="UP000276133">
    <property type="component" value="Unassembled WGS sequence"/>
</dbReference>
<comment type="caution">
    <text evidence="1">The sequence shown here is derived from an EMBL/GenBank/DDBJ whole genome shotgun (WGS) entry which is preliminary data.</text>
</comment>
<name>A0A3M7QDH9_BRAPC</name>
<proteinExistence type="predicted"/>
<dbReference type="EMBL" id="REGN01006574">
    <property type="protein sequence ID" value="RNA08995.1"/>
    <property type="molecule type" value="Genomic_DNA"/>
</dbReference>
<evidence type="ECO:0000313" key="2">
    <source>
        <dbReference type="Proteomes" id="UP000276133"/>
    </source>
</evidence>
<accession>A0A3M7QDH9</accession>
<organism evidence="1 2">
    <name type="scientific">Brachionus plicatilis</name>
    <name type="common">Marine rotifer</name>
    <name type="synonym">Brachionus muelleri</name>
    <dbReference type="NCBI Taxonomy" id="10195"/>
    <lineage>
        <taxon>Eukaryota</taxon>
        <taxon>Metazoa</taxon>
        <taxon>Spiralia</taxon>
        <taxon>Gnathifera</taxon>
        <taxon>Rotifera</taxon>
        <taxon>Eurotatoria</taxon>
        <taxon>Monogononta</taxon>
        <taxon>Pseudotrocha</taxon>
        <taxon>Ploima</taxon>
        <taxon>Brachionidae</taxon>
        <taxon>Brachionus</taxon>
    </lineage>
</organism>